<accession>A0A9Q0USH8</accession>
<evidence type="ECO:0000313" key="2">
    <source>
        <dbReference type="Proteomes" id="UP001151532"/>
    </source>
</evidence>
<proteinExistence type="predicted"/>
<protein>
    <submittedName>
        <fullName evidence="1">DUF789 FAMILY PROTEIN</fullName>
    </submittedName>
</protein>
<dbReference type="InterPro" id="IPR008507">
    <property type="entry name" value="DUF789"/>
</dbReference>
<sequence>MDLHTDSANFRIQELTRGDASSSHKMYGDPTNLASLNLHDMHPRSWYSVAWYPIYRIPDGHFRAAFLTYHLLGHLVHKSAKVDYASEDAYIVSPVVGLQSYNAQLRHGVNQAAGTPILNPSAILKERLRTLGETASLIARAVVEKGNQTSINRHPDFEFFHSRQRYSLP</sequence>
<dbReference type="AlphaFoldDB" id="A0A9Q0USH8"/>
<gene>
    <name evidence="1" type="ORF">OIU79_002429</name>
</gene>
<dbReference type="Pfam" id="PF05623">
    <property type="entry name" value="DUF789"/>
    <property type="match status" value="1"/>
</dbReference>
<keyword evidence="2" id="KW-1185">Reference proteome</keyword>
<comment type="caution">
    <text evidence="1">The sequence shown here is derived from an EMBL/GenBank/DDBJ whole genome shotgun (WGS) entry which is preliminary data.</text>
</comment>
<dbReference type="PANTHER" id="PTHR32010">
    <property type="entry name" value="PHOTOSYSTEM II STABILITY/ASSEMBLY FACTOR HCF136, CHLOROPLASTIC"/>
    <property type="match status" value="1"/>
</dbReference>
<dbReference type="OrthoDB" id="1920576at2759"/>
<reference evidence="1" key="2">
    <citation type="journal article" date="2023" name="Int. J. Mol. Sci.">
        <title>De Novo Assembly and Annotation of 11 Diverse Shrub Willow (Salix) Genomes Reveals Novel Gene Organization in Sex-Linked Regions.</title>
        <authorList>
            <person name="Hyden B."/>
            <person name="Feng K."/>
            <person name="Yates T.B."/>
            <person name="Jawdy S."/>
            <person name="Cereghino C."/>
            <person name="Smart L.B."/>
            <person name="Muchero W."/>
        </authorList>
    </citation>
    <scope>NUCLEOTIDE SEQUENCE</scope>
    <source>
        <tissue evidence="1">Shoot tip</tissue>
    </source>
</reference>
<evidence type="ECO:0000313" key="1">
    <source>
        <dbReference type="EMBL" id="KAJ6735362.1"/>
    </source>
</evidence>
<dbReference type="EMBL" id="JAPFFK010000011">
    <property type="protein sequence ID" value="KAJ6735362.1"/>
    <property type="molecule type" value="Genomic_DNA"/>
</dbReference>
<reference evidence="1" key="1">
    <citation type="submission" date="2022-11" db="EMBL/GenBank/DDBJ databases">
        <authorList>
            <person name="Hyden B.L."/>
            <person name="Feng K."/>
            <person name="Yates T."/>
            <person name="Jawdy S."/>
            <person name="Smart L.B."/>
            <person name="Muchero W."/>
        </authorList>
    </citation>
    <scope>NUCLEOTIDE SEQUENCE</scope>
    <source>
        <tissue evidence="1">Shoot tip</tissue>
    </source>
</reference>
<organism evidence="1 2">
    <name type="scientific">Salix purpurea</name>
    <name type="common">Purple osier willow</name>
    <dbReference type="NCBI Taxonomy" id="77065"/>
    <lineage>
        <taxon>Eukaryota</taxon>
        <taxon>Viridiplantae</taxon>
        <taxon>Streptophyta</taxon>
        <taxon>Embryophyta</taxon>
        <taxon>Tracheophyta</taxon>
        <taxon>Spermatophyta</taxon>
        <taxon>Magnoliopsida</taxon>
        <taxon>eudicotyledons</taxon>
        <taxon>Gunneridae</taxon>
        <taxon>Pentapetalae</taxon>
        <taxon>rosids</taxon>
        <taxon>fabids</taxon>
        <taxon>Malpighiales</taxon>
        <taxon>Salicaceae</taxon>
        <taxon>Saliceae</taxon>
        <taxon>Salix</taxon>
    </lineage>
</organism>
<dbReference type="PANTHER" id="PTHR32010:SF18">
    <property type="entry name" value="DUF789 FAMILY PROTEIN"/>
    <property type="match status" value="1"/>
</dbReference>
<dbReference type="Proteomes" id="UP001151532">
    <property type="component" value="Chromosome 17"/>
</dbReference>
<name>A0A9Q0USH8_SALPP</name>